<feature type="region of interest" description="Disordered" evidence="1">
    <location>
        <begin position="26"/>
        <end position="79"/>
    </location>
</feature>
<organism evidence="3 4">
    <name type="scientific">Acidiphilium acidophilum</name>
    <name type="common">Thiobacillus acidophilus</name>
    <dbReference type="NCBI Taxonomy" id="76588"/>
    <lineage>
        <taxon>Bacteria</taxon>
        <taxon>Pseudomonadati</taxon>
        <taxon>Pseudomonadota</taxon>
        <taxon>Alphaproteobacteria</taxon>
        <taxon>Acetobacterales</taxon>
        <taxon>Acidocellaceae</taxon>
        <taxon>Acidiphilium</taxon>
    </lineage>
</organism>
<dbReference type="EMBL" id="JAWXYB010000018">
    <property type="protein sequence ID" value="MDX5930084.1"/>
    <property type="molecule type" value="Genomic_DNA"/>
</dbReference>
<feature type="compositionally biased region" description="Low complexity" evidence="1">
    <location>
        <begin position="42"/>
        <end position="60"/>
    </location>
</feature>
<gene>
    <name evidence="3" type="ORF">SIL87_04800</name>
</gene>
<feature type="compositionally biased region" description="Basic and acidic residues" evidence="1">
    <location>
        <begin position="61"/>
        <end position="70"/>
    </location>
</feature>
<protein>
    <submittedName>
        <fullName evidence="3">Uncharacterized protein</fullName>
    </submittedName>
</protein>
<dbReference type="RefSeq" id="WP_319613051.1">
    <property type="nucleotide sequence ID" value="NZ_JAWXYB010000018.1"/>
</dbReference>
<keyword evidence="4" id="KW-1185">Reference proteome</keyword>
<reference evidence="3 4" key="1">
    <citation type="submission" date="2023-11" db="EMBL/GenBank/DDBJ databases">
        <title>MicrobeMod: A computational toolkit for identifying prokaryotic methylation and restriction-modification with nanopore sequencing.</title>
        <authorList>
            <person name="Crits-Christoph A."/>
            <person name="Kang S.C."/>
            <person name="Lee H."/>
            <person name="Ostrov N."/>
        </authorList>
    </citation>
    <scope>NUCLEOTIDE SEQUENCE [LARGE SCALE GENOMIC DNA]</scope>
    <source>
        <strain evidence="3 4">DSMZ 700</strain>
    </source>
</reference>
<keyword evidence="2" id="KW-0812">Transmembrane</keyword>
<evidence type="ECO:0000256" key="2">
    <source>
        <dbReference type="SAM" id="Phobius"/>
    </source>
</evidence>
<sequence>MEGVFFLAGLFVILWLAYWIAQEGRERPGAKRRWSPFDWADDAAPQATAPEAAPRAAAPSWRDRARRSEPRATGTGRRR</sequence>
<feature type="transmembrane region" description="Helical" evidence="2">
    <location>
        <begin position="6"/>
        <end position="21"/>
    </location>
</feature>
<evidence type="ECO:0000313" key="4">
    <source>
        <dbReference type="Proteomes" id="UP001279553"/>
    </source>
</evidence>
<dbReference type="AlphaFoldDB" id="A0AAW9DLZ0"/>
<proteinExistence type="predicted"/>
<evidence type="ECO:0000256" key="1">
    <source>
        <dbReference type="SAM" id="MobiDB-lite"/>
    </source>
</evidence>
<keyword evidence="2" id="KW-1133">Transmembrane helix</keyword>
<evidence type="ECO:0000313" key="3">
    <source>
        <dbReference type="EMBL" id="MDX5930084.1"/>
    </source>
</evidence>
<dbReference type="Proteomes" id="UP001279553">
    <property type="component" value="Unassembled WGS sequence"/>
</dbReference>
<keyword evidence="2" id="KW-0472">Membrane</keyword>
<accession>A0AAW9DLZ0</accession>
<name>A0AAW9DLZ0_ACIAO</name>
<comment type="caution">
    <text evidence="3">The sequence shown here is derived from an EMBL/GenBank/DDBJ whole genome shotgun (WGS) entry which is preliminary data.</text>
</comment>